<reference evidence="4" key="1">
    <citation type="submission" date="2017-11" db="EMBL/GenBank/DDBJ databases">
        <authorList>
            <person name="Lima N.C."/>
            <person name="Parody-Merino A.M."/>
            <person name="Battley P.F."/>
            <person name="Fidler A.E."/>
            <person name="Prosdocimi F."/>
        </authorList>
    </citation>
    <scope>NUCLEOTIDE SEQUENCE [LARGE SCALE GENOMIC DNA]</scope>
</reference>
<keyword evidence="2" id="KW-0472">Membrane</keyword>
<feature type="region of interest" description="Disordered" evidence="1">
    <location>
        <begin position="73"/>
        <end position="110"/>
    </location>
</feature>
<dbReference type="AlphaFoldDB" id="A0A2I0U5K9"/>
<accession>A0A2I0U5K9</accession>
<dbReference type="GO" id="GO:0061343">
    <property type="term" value="P:cell adhesion involved in heart morphogenesis"/>
    <property type="evidence" value="ECO:0007669"/>
    <property type="project" value="TreeGrafter"/>
</dbReference>
<evidence type="ECO:0000256" key="1">
    <source>
        <dbReference type="SAM" id="MobiDB-lite"/>
    </source>
</evidence>
<feature type="transmembrane region" description="Helical" evidence="2">
    <location>
        <begin position="155"/>
        <end position="177"/>
    </location>
</feature>
<keyword evidence="2" id="KW-0812">Transmembrane</keyword>
<organism evidence="3 4">
    <name type="scientific">Limosa lapponica baueri</name>
    <dbReference type="NCBI Taxonomy" id="1758121"/>
    <lineage>
        <taxon>Eukaryota</taxon>
        <taxon>Metazoa</taxon>
        <taxon>Chordata</taxon>
        <taxon>Craniata</taxon>
        <taxon>Vertebrata</taxon>
        <taxon>Euteleostomi</taxon>
        <taxon>Archelosauria</taxon>
        <taxon>Archosauria</taxon>
        <taxon>Dinosauria</taxon>
        <taxon>Saurischia</taxon>
        <taxon>Theropoda</taxon>
        <taxon>Coelurosauria</taxon>
        <taxon>Aves</taxon>
        <taxon>Neognathae</taxon>
        <taxon>Neoaves</taxon>
        <taxon>Charadriiformes</taxon>
        <taxon>Scolopacidae</taxon>
        <taxon>Limosa</taxon>
    </lineage>
</organism>
<feature type="compositionally biased region" description="Basic and acidic residues" evidence="1">
    <location>
        <begin position="90"/>
        <end position="104"/>
    </location>
</feature>
<dbReference type="OrthoDB" id="416454at2759"/>
<dbReference type="EMBL" id="KZ506138">
    <property type="protein sequence ID" value="PKU41302.1"/>
    <property type="molecule type" value="Genomic_DNA"/>
</dbReference>
<evidence type="ECO:0000256" key="2">
    <source>
        <dbReference type="SAM" id="Phobius"/>
    </source>
</evidence>
<keyword evidence="3" id="KW-0548">Nucleotidyltransferase</keyword>
<keyword evidence="2" id="KW-1133">Transmembrane helix</keyword>
<gene>
    <name evidence="3" type="ORF">llap_8391</name>
</gene>
<dbReference type="Proteomes" id="UP000233556">
    <property type="component" value="Unassembled WGS sequence"/>
</dbReference>
<protein>
    <submittedName>
        <fullName evidence="3">Rna-directed dna polymerase from mobile element jockey-like</fullName>
    </submittedName>
</protein>
<reference evidence="4" key="2">
    <citation type="submission" date="2017-12" db="EMBL/GenBank/DDBJ databases">
        <title>Genome sequence of the Bar-tailed Godwit (Limosa lapponica baueri).</title>
        <authorList>
            <person name="Lima N.C.B."/>
            <person name="Parody-Merino A.M."/>
            <person name="Battley P.F."/>
            <person name="Fidler A.E."/>
            <person name="Prosdocimi F."/>
        </authorList>
    </citation>
    <scope>NUCLEOTIDE SEQUENCE [LARGE SCALE GENOMIC DNA]</scope>
</reference>
<dbReference type="PANTHER" id="PTHR33395:SF22">
    <property type="entry name" value="REVERSE TRANSCRIPTASE DOMAIN-CONTAINING PROTEIN"/>
    <property type="match status" value="1"/>
</dbReference>
<name>A0A2I0U5K9_LIMLA</name>
<dbReference type="GO" id="GO:0003964">
    <property type="term" value="F:RNA-directed DNA polymerase activity"/>
    <property type="evidence" value="ECO:0007669"/>
    <property type="project" value="UniProtKB-KW"/>
</dbReference>
<dbReference type="PANTHER" id="PTHR33395">
    <property type="entry name" value="TRANSCRIPTASE, PUTATIVE-RELATED-RELATED"/>
    <property type="match status" value="1"/>
</dbReference>
<proteinExistence type="predicted"/>
<keyword evidence="4" id="KW-1185">Reference proteome</keyword>
<evidence type="ECO:0000313" key="3">
    <source>
        <dbReference type="EMBL" id="PKU41302.1"/>
    </source>
</evidence>
<keyword evidence="3" id="KW-0695">RNA-directed DNA polymerase</keyword>
<dbReference type="GO" id="GO:0031012">
    <property type="term" value="C:extracellular matrix"/>
    <property type="evidence" value="ECO:0007669"/>
    <property type="project" value="TreeGrafter"/>
</dbReference>
<dbReference type="GO" id="GO:0007508">
    <property type="term" value="P:larval heart development"/>
    <property type="evidence" value="ECO:0007669"/>
    <property type="project" value="TreeGrafter"/>
</dbReference>
<keyword evidence="3" id="KW-0808">Transferase</keyword>
<evidence type="ECO:0000313" key="4">
    <source>
        <dbReference type="Proteomes" id="UP000233556"/>
    </source>
</evidence>
<feature type="region of interest" description="Disordered" evidence="1">
    <location>
        <begin position="1"/>
        <end position="21"/>
    </location>
</feature>
<sequence length="198" mass="22446">MRQAKAQKDLNQARNIKDNKNNFYKYVRDKEKTREDVGPFWKETGDLVTQVMEKAEVLNDFFTLVFTNKGSNHTAQVREGKTGGYENEEPPSRGEDQGNKKDPGNYRPVSLTSVPGKIMEQILLETQLRHMENKEVISDSQYGFTKGKSCLINLVAFYDGATGLVGVIYIIIMTLCISATDSRWMLTCMGKPVKFSIM</sequence>